<dbReference type="Pfam" id="PF22013">
    <property type="entry name" value="PG_1098_Fer"/>
    <property type="match status" value="1"/>
</dbReference>
<evidence type="ECO:0000259" key="2">
    <source>
        <dbReference type="Pfam" id="PF18096"/>
    </source>
</evidence>
<proteinExistence type="predicted"/>
<dbReference type="EMBL" id="WBSO01000005">
    <property type="protein sequence ID" value="KAB8298538.1"/>
    <property type="molecule type" value="Genomic_DNA"/>
</dbReference>
<dbReference type="SUPFAM" id="SSF53335">
    <property type="entry name" value="S-adenosyl-L-methionine-dependent methyltransferases"/>
    <property type="match status" value="1"/>
</dbReference>
<feature type="region of interest" description="Disordered" evidence="1">
    <location>
        <begin position="281"/>
        <end position="301"/>
    </location>
</feature>
<dbReference type="Gene3D" id="3.40.50.150">
    <property type="entry name" value="Vaccinia Virus protein VP39"/>
    <property type="match status" value="1"/>
</dbReference>
<name>A0A6A2VFA1_9BIFI</name>
<evidence type="ECO:0000256" key="1">
    <source>
        <dbReference type="SAM" id="MobiDB-lite"/>
    </source>
</evidence>
<keyword evidence="4" id="KW-0489">Methyltransferase</keyword>
<dbReference type="RefSeq" id="WP_152355612.1">
    <property type="nucleotide sequence ID" value="NZ_JBHLXF010000003.1"/>
</dbReference>
<keyword evidence="4" id="KW-0808">Transferase</keyword>
<feature type="compositionally biased region" description="Basic and acidic residues" evidence="1">
    <location>
        <begin position="281"/>
        <end position="295"/>
    </location>
</feature>
<evidence type="ECO:0000313" key="4">
    <source>
        <dbReference type="EMBL" id="KAB8298538.1"/>
    </source>
</evidence>
<dbReference type="InterPro" id="IPR029063">
    <property type="entry name" value="SAM-dependent_MTases_sf"/>
</dbReference>
<sequence length="419" mass="46323">MDINEQTRRFIADHRTEPVRDIALHAHPEDGTDLAVALDCIEGWQRARTKLPQWAACDDIIYPPHLAMEQCSSQSTAQYKADLARRLSSEAPHPTTLIDITGGFGVDFSYMSRIFDHAVYIERQQHLCELAEHNMRALGISNARIMNADADAILDELPAATLVMADPARRDAHGSRTYAIADCTPDMLTILPKLASIAPAIIIKLSPMLDWHQAAQDCNHALDASTAHASVSEIHIVSVHNECKELLLVITRHTAENDGTQPSLLVTCVDDDTVFSFHPQDATDARGLERERERPQQNTLSASPNQLAYLYEPNASLMKAGCFDLLTQRFGITQIDRNSHLFVSDKPIDAFPGRSFAITAYGPVKHTLQGITQANIAVRNYPASVAQVRKRYHIADGGDTFVFLTTMSGKKTAFVCVKS</sequence>
<dbReference type="GO" id="GO:0008168">
    <property type="term" value="F:methyltransferase activity"/>
    <property type="evidence" value="ECO:0007669"/>
    <property type="project" value="UniProtKB-KW"/>
</dbReference>
<protein>
    <submittedName>
        <fullName evidence="4">DNA methyltransferase</fullName>
    </submittedName>
</protein>
<dbReference type="InterPro" id="IPR041497">
    <property type="entry name" value="Thump-like"/>
</dbReference>
<gene>
    <name evidence="4" type="ORF">DSM100238_1031</name>
</gene>
<dbReference type="GO" id="GO:0032259">
    <property type="term" value="P:methylation"/>
    <property type="evidence" value="ECO:0007669"/>
    <property type="project" value="UniProtKB-KW"/>
</dbReference>
<evidence type="ECO:0000259" key="3">
    <source>
        <dbReference type="Pfam" id="PF22013"/>
    </source>
</evidence>
<feature type="domain" description="THUMP-like" evidence="2">
    <location>
        <begin position="364"/>
        <end position="416"/>
    </location>
</feature>
<accession>A0A6A2VFA1</accession>
<feature type="domain" description="PG-1098 ferredoxin-like" evidence="3">
    <location>
        <begin position="309"/>
        <end position="352"/>
    </location>
</feature>
<dbReference type="Proteomes" id="UP000440041">
    <property type="component" value="Unassembled WGS sequence"/>
</dbReference>
<keyword evidence="5" id="KW-1185">Reference proteome</keyword>
<reference evidence="4 5" key="1">
    <citation type="submission" date="2019-09" db="EMBL/GenBank/DDBJ databases">
        <title>Characterization of the phylogenetic diversity of two novel species belonging to the genus Bifidobacterium: Bifidobacterium cebidarum sp. nov. and Bifidobacterium leontopitheci sp. nov.</title>
        <authorList>
            <person name="Lugli G.A."/>
            <person name="Duranti S."/>
            <person name="Milani C."/>
            <person name="Turroni F."/>
            <person name="Ventura M."/>
        </authorList>
    </citation>
    <scope>NUCLEOTIDE SEQUENCE [LARGE SCALE GENOMIC DNA]</scope>
    <source>
        <strain evidence="4 5">DSM 100238</strain>
    </source>
</reference>
<dbReference type="OrthoDB" id="1000417at2"/>
<evidence type="ECO:0000313" key="5">
    <source>
        <dbReference type="Proteomes" id="UP000440041"/>
    </source>
</evidence>
<dbReference type="AlphaFoldDB" id="A0A6A2VFA1"/>
<dbReference type="Pfam" id="PF18096">
    <property type="entry name" value="Thump_like"/>
    <property type="match status" value="1"/>
</dbReference>
<comment type="caution">
    <text evidence="4">The sequence shown here is derived from an EMBL/GenBank/DDBJ whole genome shotgun (WGS) entry which is preliminary data.</text>
</comment>
<dbReference type="Gene3D" id="1.10.10.1110">
    <property type="entry name" value="Methyltransferase PG1098, N-terminal domain"/>
    <property type="match status" value="1"/>
</dbReference>
<dbReference type="InterPro" id="IPR054168">
    <property type="entry name" value="PG_1098_Fer"/>
</dbReference>
<organism evidence="4 5">
    <name type="scientific">Bifidobacterium apri</name>
    <dbReference type="NCBI Taxonomy" id="1769423"/>
    <lineage>
        <taxon>Bacteria</taxon>
        <taxon>Bacillati</taxon>
        <taxon>Actinomycetota</taxon>
        <taxon>Actinomycetes</taxon>
        <taxon>Bifidobacteriales</taxon>
        <taxon>Bifidobacteriaceae</taxon>
        <taxon>Bifidobacterium</taxon>
    </lineage>
</organism>